<evidence type="ECO:0000313" key="13">
    <source>
        <dbReference type="Proteomes" id="UP000005273"/>
    </source>
</evidence>
<evidence type="ECO:0000256" key="2">
    <source>
        <dbReference type="ARBA" id="ARBA00007599"/>
    </source>
</evidence>
<dbReference type="GO" id="GO:0005737">
    <property type="term" value="C:cytoplasm"/>
    <property type="evidence" value="ECO:0007669"/>
    <property type="project" value="UniProtKB-SubCell"/>
</dbReference>
<evidence type="ECO:0000313" key="12">
    <source>
        <dbReference type="EMBL" id="KRT36049.1"/>
    </source>
</evidence>
<evidence type="ECO:0000256" key="4">
    <source>
        <dbReference type="ARBA" id="ARBA00022490"/>
    </source>
</evidence>
<dbReference type="SUPFAM" id="SSF52540">
    <property type="entry name" value="P-loop containing nucleoside triphosphate hydrolases"/>
    <property type="match status" value="1"/>
</dbReference>
<evidence type="ECO:0000256" key="9">
    <source>
        <dbReference type="ARBA" id="ARBA00022842"/>
    </source>
</evidence>
<proteinExistence type="inferred from homology"/>
<evidence type="ECO:0000256" key="7">
    <source>
        <dbReference type="ARBA" id="ARBA00022741"/>
    </source>
</evidence>
<dbReference type="InterPro" id="IPR003442">
    <property type="entry name" value="T6A_TsaE"/>
</dbReference>
<sequence>MAVKYFLRDHLYSYIIRSPKMMLDLGSVIASLVFPGLVIYLDGKLGTGKTTLVRGIAWALGWHEVRSPSFTLVNEYPTDPPMAHIDLYRLERSEFEDIAVEEYIDNGFFVAIEWGKPDYFPYINHWWHIIILYDDDLIKREERKVKITAFGDKAEERLKHLDRVVSSWAL</sequence>
<evidence type="ECO:0000256" key="5">
    <source>
        <dbReference type="ARBA" id="ARBA00022694"/>
    </source>
</evidence>
<evidence type="ECO:0000256" key="10">
    <source>
        <dbReference type="ARBA" id="ARBA00032441"/>
    </source>
</evidence>
<keyword evidence="9" id="KW-0460">Magnesium</keyword>
<dbReference type="GO" id="GO:0005524">
    <property type="term" value="F:ATP binding"/>
    <property type="evidence" value="ECO:0007669"/>
    <property type="project" value="UniProtKB-KW"/>
</dbReference>
<accession>A0A0T5XCM7</accession>
<dbReference type="AlphaFoldDB" id="A0A0T5XCM7"/>
<dbReference type="Pfam" id="PF02367">
    <property type="entry name" value="TsaE"/>
    <property type="match status" value="1"/>
</dbReference>
<dbReference type="PANTHER" id="PTHR33540:SF2">
    <property type="entry name" value="TRNA THREONYLCARBAMOYLADENOSINE BIOSYNTHESIS PROTEIN TSAE"/>
    <property type="match status" value="1"/>
</dbReference>
<keyword evidence="12" id="KW-0378">Hydrolase</keyword>
<organism evidence="12 13">
    <name type="scientific">Acetomicrobium hydrogeniformans ATCC BAA-1850</name>
    <dbReference type="NCBI Taxonomy" id="592015"/>
    <lineage>
        <taxon>Bacteria</taxon>
        <taxon>Thermotogati</taxon>
        <taxon>Synergistota</taxon>
        <taxon>Synergistia</taxon>
        <taxon>Synergistales</taxon>
        <taxon>Acetomicrobiaceae</taxon>
        <taxon>Acetomicrobium</taxon>
    </lineage>
</organism>
<dbReference type="GO" id="GO:0046872">
    <property type="term" value="F:metal ion binding"/>
    <property type="evidence" value="ECO:0007669"/>
    <property type="project" value="UniProtKB-KW"/>
</dbReference>
<dbReference type="InterPro" id="IPR027417">
    <property type="entry name" value="P-loop_NTPase"/>
</dbReference>
<keyword evidence="4" id="KW-0963">Cytoplasm</keyword>
<keyword evidence="7" id="KW-0547">Nucleotide-binding</keyword>
<keyword evidence="5" id="KW-0819">tRNA processing</keyword>
<reference evidence="13" key="1">
    <citation type="submission" date="2012-09" db="EMBL/GenBank/DDBJ databases">
        <authorList>
            <person name="Weinstock G."/>
            <person name="Sodergren E."/>
            <person name="Clifton S."/>
            <person name="Fulton L."/>
            <person name="Fulton B."/>
            <person name="Courtney L."/>
            <person name="Fronick C."/>
            <person name="Harrison M."/>
            <person name="Strong C."/>
            <person name="Farmer C."/>
            <person name="Delehaunty K."/>
            <person name="Markovic C."/>
            <person name="Hall O."/>
            <person name="Minx P."/>
            <person name="Tomlinson C."/>
            <person name="Mitreva M."/>
            <person name="Nelson J."/>
            <person name="Hou S."/>
            <person name="Wollam A."/>
            <person name="Pepin K.H."/>
            <person name="Johnson M."/>
            <person name="Bhonagiri V."/>
            <person name="Nash W.E."/>
            <person name="Suruliraj S."/>
            <person name="Warren W."/>
            <person name="Chinwalla A."/>
            <person name="Mardis E.R."/>
            <person name="Wilson R.K."/>
        </authorList>
    </citation>
    <scope>NUCLEOTIDE SEQUENCE [LARGE SCALE GENOMIC DNA]</scope>
    <source>
        <strain evidence="13">OS1</strain>
    </source>
</reference>
<keyword evidence="6" id="KW-0479">Metal-binding</keyword>
<dbReference type="Proteomes" id="UP000005273">
    <property type="component" value="Unassembled WGS sequence"/>
</dbReference>
<protein>
    <recommendedName>
        <fullName evidence="3">tRNA threonylcarbamoyladenosine biosynthesis protein TsaE</fullName>
    </recommendedName>
    <alternativeName>
        <fullName evidence="10">t(6)A37 threonylcarbamoyladenosine biosynthesis protein TsaE</fullName>
    </alternativeName>
</protein>
<dbReference type="GO" id="GO:0016787">
    <property type="term" value="F:hydrolase activity"/>
    <property type="evidence" value="ECO:0007669"/>
    <property type="project" value="UniProtKB-KW"/>
</dbReference>
<keyword evidence="8" id="KW-0067">ATP-binding</keyword>
<keyword evidence="11" id="KW-0472">Membrane</keyword>
<comment type="caution">
    <text evidence="12">The sequence shown here is derived from an EMBL/GenBank/DDBJ whole genome shotgun (WGS) entry which is preliminary data.</text>
</comment>
<dbReference type="EMBL" id="ACJX03000001">
    <property type="protein sequence ID" value="KRT36049.1"/>
    <property type="molecule type" value="Genomic_DNA"/>
</dbReference>
<dbReference type="NCBIfam" id="TIGR00150">
    <property type="entry name" value="T6A_YjeE"/>
    <property type="match status" value="1"/>
</dbReference>
<dbReference type="GO" id="GO:0002949">
    <property type="term" value="P:tRNA threonylcarbamoyladenosine modification"/>
    <property type="evidence" value="ECO:0007669"/>
    <property type="project" value="InterPro"/>
</dbReference>
<evidence type="ECO:0000256" key="11">
    <source>
        <dbReference type="SAM" id="Phobius"/>
    </source>
</evidence>
<feature type="transmembrane region" description="Helical" evidence="11">
    <location>
        <begin position="21"/>
        <end position="41"/>
    </location>
</feature>
<comment type="similarity">
    <text evidence="2">Belongs to the TsaE family.</text>
</comment>
<evidence type="ECO:0000256" key="1">
    <source>
        <dbReference type="ARBA" id="ARBA00004496"/>
    </source>
</evidence>
<dbReference type="PANTHER" id="PTHR33540">
    <property type="entry name" value="TRNA THREONYLCARBAMOYLADENOSINE BIOSYNTHESIS PROTEIN TSAE"/>
    <property type="match status" value="1"/>
</dbReference>
<evidence type="ECO:0000256" key="8">
    <source>
        <dbReference type="ARBA" id="ARBA00022840"/>
    </source>
</evidence>
<keyword evidence="11" id="KW-1133">Transmembrane helix</keyword>
<name>A0A0T5XCM7_9BACT</name>
<keyword evidence="11" id="KW-0812">Transmembrane</keyword>
<keyword evidence="13" id="KW-1185">Reference proteome</keyword>
<comment type="subcellular location">
    <subcellularLocation>
        <location evidence="1">Cytoplasm</location>
    </subcellularLocation>
</comment>
<gene>
    <name evidence="12" type="ORF">HMPREF1705_03317</name>
</gene>
<dbReference type="OrthoDB" id="9815896at2"/>
<dbReference type="Gene3D" id="3.40.50.300">
    <property type="entry name" value="P-loop containing nucleotide triphosphate hydrolases"/>
    <property type="match status" value="1"/>
</dbReference>
<evidence type="ECO:0000256" key="3">
    <source>
        <dbReference type="ARBA" id="ARBA00019010"/>
    </source>
</evidence>
<evidence type="ECO:0000256" key="6">
    <source>
        <dbReference type="ARBA" id="ARBA00022723"/>
    </source>
</evidence>
<dbReference type="STRING" id="592015.HMPREF1705_03317"/>
<dbReference type="eggNOG" id="COG0802">
    <property type="taxonomic scope" value="Bacteria"/>
</dbReference>